<accession>A0A2H0RHY5</accession>
<proteinExistence type="predicted"/>
<sequence length="141" mass="16909">METNDREIIYNVQKTKGLSFEALEKLLKQWQIKLKMEDWNLSLEIVEFRRPDGYRQSGDFIADPDKKTATILMTSDPWRGDEEYTLVHELLHVIFYNYDKYSEDLILKGFEKDNAEHEKYLEKLEETVHHLTRIILGRSDR</sequence>
<dbReference type="AlphaFoldDB" id="A0A2H0RHY5"/>
<evidence type="ECO:0000256" key="1">
    <source>
        <dbReference type="SAM" id="Coils"/>
    </source>
</evidence>
<evidence type="ECO:0008006" key="4">
    <source>
        <dbReference type="Google" id="ProtNLM"/>
    </source>
</evidence>
<organism evidence="2 3">
    <name type="scientific">Candidatus Vogelbacteria bacterium CG10_big_fil_rev_8_21_14_0_10_49_38</name>
    <dbReference type="NCBI Taxonomy" id="1975043"/>
    <lineage>
        <taxon>Bacteria</taxon>
        <taxon>Candidatus Vogeliibacteriota</taxon>
    </lineage>
</organism>
<evidence type="ECO:0000313" key="3">
    <source>
        <dbReference type="Proteomes" id="UP000230431"/>
    </source>
</evidence>
<dbReference type="EMBL" id="PCYK01000013">
    <property type="protein sequence ID" value="PIR46046.1"/>
    <property type="molecule type" value="Genomic_DNA"/>
</dbReference>
<evidence type="ECO:0000313" key="2">
    <source>
        <dbReference type="EMBL" id="PIR46046.1"/>
    </source>
</evidence>
<name>A0A2H0RHY5_9BACT</name>
<keyword evidence="1" id="KW-0175">Coiled coil</keyword>
<comment type="caution">
    <text evidence="2">The sequence shown here is derived from an EMBL/GenBank/DDBJ whole genome shotgun (WGS) entry which is preliminary data.</text>
</comment>
<gene>
    <name evidence="2" type="ORF">COV08_01795</name>
</gene>
<feature type="coiled-coil region" evidence="1">
    <location>
        <begin position="107"/>
        <end position="134"/>
    </location>
</feature>
<protein>
    <recommendedName>
        <fullName evidence="4">IrrE N-terminal-like domain-containing protein</fullName>
    </recommendedName>
</protein>
<dbReference type="Proteomes" id="UP000230431">
    <property type="component" value="Unassembled WGS sequence"/>
</dbReference>
<reference evidence="2 3" key="1">
    <citation type="submission" date="2017-09" db="EMBL/GenBank/DDBJ databases">
        <title>Depth-based differentiation of microbial function through sediment-hosted aquifers and enrichment of novel symbionts in the deep terrestrial subsurface.</title>
        <authorList>
            <person name="Probst A.J."/>
            <person name="Ladd B."/>
            <person name="Jarett J.K."/>
            <person name="Geller-Mcgrath D.E."/>
            <person name="Sieber C.M."/>
            <person name="Emerson J.B."/>
            <person name="Anantharaman K."/>
            <person name="Thomas B.C."/>
            <person name="Malmstrom R."/>
            <person name="Stieglmeier M."/>
            <person name="Klingl A."/>
            <person name="Woyke T."/>
            <person name="Ryan C.M."/>
            <person name="Banfield J.F."/>
        </authorList>
    </citation>
    <scope>NUCLEOTIDE SEQUENCE [LARGE SCALE GENOMIC DNA]</scope>
    <source>
        <strain evidence="2">CG10_big_fil_rev_8_21_14_0_10_49_38</strain>
    </source>
</reference>